<protein>
    <submittedName>
        <fullName evidence="3">Kinesin motor domain-containing protein</fullName>
    </submittedName>
</protein>
<evidence type="ECO:0000313" key="3">
    <source>
        <dbReference type="WBParaSite" id="maker-unitig_34715-snap-gene-0.2-mRNA-1"/>
    </source>
</evidence>
<proteinExistence type="predicted"/>
<evidence type="ECO:0000256" key="1">
    <source>
        <dbReference type="SAM" id="MobiDB-lite"/>
    </source>
</evidence>
<dbReference type="Proteomes" id="UP000095280">
    <property type="component" value="Unplaced"/>
</dbReference>
<name>A0A1I8FHX8_9PLAT</name>
<accession>A0A1I8FHX8</accession>
<dbReference type="WBParaSite" id="maker-unitig_34715-snap-gene-0.2-mRNA-1">
    <property type="protein sequence ID" value="maker-unitig_34715-snap-gene-0.2-mRNA-1"/>
    <property type="gene ID" value="maker-unitig_34715-snap-gene-0.2"/>
</dbReference>
<keyword evidence="2" id="KW-1185">Reference proteome</keyword>
<evidence type="ECO:0000313" key="2">
    <source>
        <dbReference type="Proteomes" id="UP000095280"/>
    </source>
</evidence>
<reference evidence="3" key="1">
    <citation type="submission" date="2016-11" db="UniProtKB">
        <authorList>
            <consortium name="WormBaseParasite"/>
        </authorList>
    </citation>
    <scope>IDENTIFICATION</scope>
</reference>
<organism evidence="2 3">
    <name type="scientific">Macrostomum lignano</name>
    <dbReference type="NCBI Taxonomy" id="282301"/>
    <lineage>
        <taxon>Eukaryota</taxon>
        <taxon>Metazoa</taxon>
        <taxon>Spiralia</taxon>
        <taxon>Lophotrochozoa</taxon>
        <taxon>Platyhelminthes</taxon>
        <taxon>Rhabditophora</taxon>
        <taxon>Macrostomorpha</taxon>
        <taxon>Macrostomida</taxon>
        <taxon>Macrostomidae</taxon>
        <taxon>Macrostomum</taxon>
    </lineage>
</organism>
<feature type="region of interest" description="Disordered" evidence="1">
    <location>
        <begin position="148"/>
        <end position="170"/>
    </location>
</feature>
<dbReference type="AlphaFoldDB" id="A0A1I8FHX8"/>
<sequence length="382" mass="41563">WCLAGPVSRASHRFARACLGGHKARDSSRNRRDAGRHDAVMSRVVQSDGARTPPMLHIGLLDSSSSHPGANTRVYTHAVLSLNARVCCCAALPAALLPVGGAGTFVLVTLRIFRSESGTSSSVQITEVAQQPLAAAATLRFSSAFMPAGADSGSRKSVSDSEETGCGSGSAAEQAQQSLKLLGPLTPRSKKYQTANATVDNRIEVDFFSDGEWQEACDDRDSGERDIWPSEQQERKRAGDTFDFHHQQQQQLRVLSVSTEAVQLSTSQRRRPAVCRQSGRLHQPVRTRRMGTACCIPKMLEGKNLVRREASGRGALARCCGSLNGLKSSVWSTSSRPSDVQNSTSSCPRRQVPCSNRLHLRRKIVHLKRAVLCRRLQAKHIA</sequence>